<dbReference type="AlphaFoldDB" id="D7EBR5"/>
<evidence type="ECO:0000313" key="3">
    <source>
        <dbReference type="Proteomes" id="UP000000391"/>
    </source>
</evidence>
<dbReference type="PROSITE" id="PS51664">
    <property type="entry name" value="YCAO"/>
    <property type="match status" value="1"/>
</dbReference>
<dbReference type="NCBIfam" id="TIGR00702">
    <property type="entry name" value="YcaO-type kinase domain"/>
    <property type="match status" value="1"/>
</dbReference>
<dbReference type="Pfam" id="PF02624">
    <property type="entry name" value="YcaO"/>
    <property type="match status" value="1"/>
</dbReference>
<name>D7EBR5_METEZ</name>
<accession>D7EBR5</accession>
<dbReference type="RefSeq" id="WP_013195472.1">
    <property type="nucleotide sequence ID" value="NC_014253.1"/>
</dbReference>
<dbReference type="InterPro" id="IPR017667">
    <property type="entry name" value="Methan_mark_1"/>
</dbReference>
<dbReference type="Gene3D" id="3.30.1330.230">
    <property type="match status" value="1"/>
</dbReference>
<feature type="domain" description="YcaO" evidence="1">
    <location>
        <begin position="72"/>
        <end position="426"/>
    </location>
</feature>
<protein>
    <submittedName>
        <fullName evidence="2">Methanogenesis marker protein 1</fullName>
    </submittedName>
</protein>
<dbReference type="KEGG" id="mev:Metev_2080"/>
<reference evidence="2 3" key="1">
    <citation type="submission" date="2010-06" db="EMBL/GenBank/DDBJ databases">
        <title>Complete sequence chromosome of Methanohalobium evestigatum Z-7303.</title>
        <authorList>
            <consortium name="US DOE Joint Genome Institute"/>
            <person name="Lucas S."/>
            <person name="Copeland A."/>
            <person name="Lapidus A."/>
            <person name="Cheng J.-F."/>
            <person name="Bruce D."/>
            <person name="Goodwin L."/>
            <person name="Pitluck S."/>
            <person name="Saunders E."/>
            <person name="Detter J.C."/>
            <person name="Han C."/>
            <person name="Tapia R."/>
            <person name="Land M."/>
            <person name="Hauser L."/>
            <person name="Kyrpides N."/>
            <person name="Mikhailova N."/>
            <person name="Sieprawska-Lupa M."/>
            <person name="Whitman W.B."/>
            <person name="Anderson I."/>
            <person name="Woyke T."/>
        </authorList>
    </citation>
    <scope>NUCLEOTIDE SEQUENCE [LARGE SCALE GENOMIC DNA]</scope>
    <source>
        <strain evidence="3">ATCC BAA-1072 / DSM 3721 / NBRC 107634 / OCM 161 / Z-7303</strain>
    </source>
</reference>
<dbReference type="OrthoDB" id="7433at2157"/>
<evidence type="ECO:0000259" key="1">
    <source>
        <dbReference type="PROSITE" id="PS51664"/>
    </source>
</evidence>
<dbReference type="GeneID" id="9347741"/>
<dbReference type="Proteomes" id="UP000000391">
    <property type="component" value="Chromosome"/>
</dbReference>
<dbReference type="STRING" id="644295.Metev_2080"/>
<dbReference type="PANTHER" id="PTHR37809:SF1">
    <property type="entry name" value="RIBOSOMAL PROTEIN S12 METHYLTHIOTRANSFERASE ACCESSORY FACTOR YCAO"/>
    <property type="match status" value="1"/>
</dbReference>
<sequence length="426" mass="48310">MSIINVNQSLKYHEGSQRVYDEDTTLEKTKSQLKKIGVTRIADITHLDRVGIPVYSAIRPCAAKGAISVYSGKGVTSTQARISAMMEGFERCLAEKKDMNNNIQEDIPGDEFVDSFDNIKETYYIVNPAKLLISEDVRTDDMIEWTSGWDLINDNEIYVPSNSVYHPYDATNQCVKLFRSNTNGLAAGNVIEEAVLHGLLEVTERDALSIAEMNRNPGKRLMLDEDDGISYELMQKFNDAGINVRLWVPYHDTEITTVVASVDDAQLKDPAMLVMGAGAHLNPEIATIRALNEVAQSRVVQIHGAREDTERDKFVRNIGYERMKRMNGFWYKDEDIDTTTLKDLNDLSRNSPAENINTVIDQLKNLVDNVVVVNLSRESVNIPVVRVIIPTFEMYTLDRERVGKRKNIALKKIRRKGEKTWNHKRV</sequence>
<dbReference type="InterPro" id="IPR003776">
    <property type="entry name" value="YcaO-like_dom"/>
</dbReference>
<proteinExistence type="predicted"/>
<dbReference type="EMBL" id="CP002069">
    <property type="protein sequence ID" value="ADI74907.1"/>
    <property type="molecule type" value="Genomic_DNA"/>
</dbReference>
<evidence type="ECO:0000313" key="2">
    <source>
        <dbReference type="EMBL" id="ADI74907.1"/>
    </source>
</evidence>
<gene>
    <name evidence="2" type="ordered locus">Metev_2080</name>
</gene>
<dbReference type="HOGENOM" id="CLU_056369_0_0_2"/>
<dbReference type="NCBIfam" id="TIGR03266">
    <property type="entry name" value="methan_mark_1"/>
    <property type="match status" value="1"/>
</dbReference>
<keyword evidence="3" id="KW-1185">Reference proteome</keyword>
<dbReference type="PANTHER" id="PTHR37809">
    <property type="entry name" value="RIBOSOMAL PROTEIN S12 METHYLTHIOTRANSFERASE ACCESSORY FACTOR YCAO"/>
    <property type="match status" value="1"/>
</dbReference>
<organism evidence="2 3">
    <name type="scientific">Methanohalobium evestigatum (strain ATCC BAA-1072 / DSM 3721 / NBRC 107634 / OCM 161 / Z-7303)</name>
    <dbReference type="NCBI Taxonomy" id="644295"/>
    <lineage>
        <taxon>Archaea</taxon>
        <taxon>Methanobacteriati</taxon>
        <taxon>Methanobacteriota</taxon>
        <taxon>Stenosarchaea group</taxon>
        <taxon>Methanomicrobia</taxon>
        <taxon>Methanosarcinales</taxon>
        <taxon>Methanosarcinaceae</taxon>
        <taxon>Methanohalobium</taxon>
    </lineage>
</organism>